<dbReference type="HOGENOM" id="CLU_2792784_0_0_12"/>
<reference evidence="2" key="1">
    <citation type="journal article" date="2013" name="Stand. Genomic Sci.">
        <title>Genome sequence of the thermophilic fresh-water bacterium Spirochaeta caldaria type strain (H1(T)), reclassification of Spirochaeta caldaria, Spirochaeta stenostrepta, and Spirochaeta zuelzerae in the genus Treponema as Treponema caldaria comb. nov., Treponema stenostrepta comb. nov., and Treponema zuelzerae comb. nov., and emendation of the genus Treponema.</title>
        <authorList>
            <person name="Abt B."/>
            <person name="Goker M."/>
            <person name="Scheuner C."/>
            <person name="Han C."/>
            <person name="Lu M."/>
            <person name="Misra M."/>
            <person name="Lapidus A."/>
            <person name="Nolan M."/>
            <person name="Lucas S."/>
            <person name="Hammon N."/>
            <person name="Deshpande S."/>
            <person name="Cheng J.F."/>
            <person name="Tapia R."/>
            <person name="Goodwin L.A."/>
            <person name="Pitluck S."/>
            <person name="Liolios K."/>
            <person name="Pagani I."/>
            <person name="Ivanova N."/>
            <person name="Mavromatis K."/>
            <person name="Mikhailova N."/>
            <person name="Huntemann M."/>
            <person name="Pati A."/>
            <person name="Chen A."/>
            <person name="Palaniappan K."/>
            <person name="Land M."/>
            <person name="Hauser L."/>
            <person name="Jeffries C.D."/>
            <person name="Rohde M."/>
            <person name="Spring S."/>
            <person name="Gronow S."/>
            <person name="Detter J.C."/>
            <person name="Bristow J."/>
            <person name="Eisen J.A."/>
            <person name="Markowitz V."/>
            <person name="Hugenholtz P."/>
            <person name="Kyrpides N.C."/>
            <person name="Woyke T."/>
            <person name="Klenk H.P."/>
        </authorList>
    </citation>
    <scope>NUCLEOTIDE SEQUENCE</scope>
    <source>
        <strain evidence="2">ATCC 51460 / DSM 7334 / H1</strain>
    </source>
</reference>
<accession>F8EYY8</accession>
<gene>
    <name evidence="1" type="ordered locus">Spica_1071</name>
</gene>
<protein>
    <submittedName>
        <fullName evidence="1">Uncharacterized protein</fullName>
    </submittedName>
</protein>
<dbReference type="EMBL" id="CP002868">
    <property type="protein sequence ID" value="AEJ19219.1"/>
    <property type="molecule type" value="Genomic_DNA"/>
</dbReference>
<proteinExistence type="predicted"/>
<evidence type="ECO:0000313" key="2">
    <source>
        <dbReference type="Proteomes" id="UP000000503"/>
    </source>
</evidence>
<name>F8EYY8_GRAC1</name>
<dbReference type="KEGG" id="scd:Spica_1071"/>
<evidence type="ECO:0000313" key="1">
    <source>
        <dbReference type="EMBL" id="AEJ19219.1"/>
    </source>
</evidence>
<sequence length="68" mass="7721">MLLLWCTKHAETVFGKVQVRNKGVVDTGLEYVIRALGMRKEILTKLYRVVKTWENGSIGRAGGQEEWG</sequence>
<dbReference type="Proteomes" id="UP000000503">
    <property type="component" value="Chromosome"/>
</dbReference>
<keyword evidence="2" id="KW-1185">Reference proteome</keyword>
<dbReference type="STRING" id="744872.Spica_1071"/>
<dbReference type="AlphaFoldDB" id="F8EYY8"/>
<organism evidence="1 2">
    <name type="scientific">Gracilinema caldarium (strain ATCC 51460 / DSM 7334 / H1)</name>
    <name type="common">Treponema caldarium</name>
    <dbReference type="NCBI Taxonomy" id="744872"/>
    <lineage>
        <taxon>Bacteria</taxon>
        <taxon>Pseudomonadati</taxon>
        <taxon>Spirochaetota</taxon>
        <taxon>Spirochaetia</taxon>
        <taxon>Spirochaetales</taxon>
        <taxon>Breznakiellaceae</taxon>
        <taxon>Gracilinema</taxon>
    </lineage>
</organism>